<dbReference type="Pfam" id="PF02253">
    <property type="entry name" value="PLA1"/>
    <property type="match status" value="1"/>
</dbReference>
<evidence type="ECO:0000256" key="10">
    <source>
        <dbReference type="ARBA" id="ARBA00022837"/>
    </source>
</evidence>
<reference evidence="18 19" key="1">
    <citation type="submission" date="2016-10" db="EMBL/GenBank/DDBJ databases">
        <authorList>
            <person name="de Groot N.N."/>
        </authorList>
    </citation>
    <scope>NUCLEOTIDE SEQUENCE [LARGE SCALE GENOMIC DNA]</scope>
    <source>
        <strain evidence="18 19">S5-249</strain>
    </source>
</reference>
<evidence type="ECO:0000256" key="9">
    <source>
        <dbReference type="ARBA" id="ARBA00022801"/>
    </source>
</evidence>
<organism evidence="18 19">
    <name type="scientific">Sphingomonas jatrophae</name>
    <dbReference type="NCBI Taxonomy" id="1166337"/>
    <lineage>
        <taxon>Bacteria</taxon>
        <taxon>Pseudomonadati</taxon>
        <taxon>Pseudomonadota</taxon>
        <taxon>Alphaproteobacteria</taxon>
        <taxon>Sphingomonadales</taxon>
        <taxon>Sphingomonadaceae</taxon>
        <taxon>Sphingomonas</taxon>
    </lineage>
</organism>
<evidence type="ECO:0000256" key="6">
    <source>
        <dbReference type="ARBA" id="ARBA00022692"/>
    </source>
</evidence>
<dbReference type="SUPFAM" id="SSF56931">
    <property type="entry name" value="Outer membrane phospholipase A (OMPLA)"/>
    <property type="match status" value="1"/>
</dbReference>
<dbReference type="GO" id="GO:0004623">
    <property type="term" value="F:phospholipase A2 activity"/>
    <property type="evidence" value="ECO:0007669"/>
    <property type="project" value="UniProtKB-EC"/>
</dbReference>
<evidence type="ECO:0000256" key="17">
    <source>
        <dbReference type="RuleBase" id="RU366027"/>
    </source>
</evidence>
<evidence type="ECO:0000313" key="18">
    <source>
        <dbReference type="EMBL" id="SFR96160.1"/>
    </source>
</evidence>
<dbReference type="InterPro" id="IPR036541">
    <property type="entry name" value="PLipase_A1_sf"/>
</dbReference>
<evidence type="ECO:0000256" key="15">
    <source>
        <dbReference type="PIRSR" id="PIRSR603187-1"/>
    </source>
</evidence>
<dbReference type="PANTHER" id="PTHR40457">
    <property type="entry name" value="PHOSPHOLIPASE A1"/>
    <property type="match status" value="1"/>
</dbReference>
<dbReference type="EC" id="3.1.1.4" evidence="17"/>
<dbReference type="AlphaFoldDB" id="A0A1I6KZ11"/>
<evidence type="ECO:0000256" key="12">
    <source>
        <dbReference type="ARBA" id="ARBA00023098"/>
    </source>
</evidence>
<keyword evidence="9 17" id="KW-0378">Hydrolase</keyword>
<keyword evidence="11 17" id="KW-0442">Lipid degradation</keyword>
<dbReference type="EMBL" id="FOZG01000002">
    <property type="protein sequence ID" value="SFR96160.1"/>
    <property type="molecule type" value="Genomic_DNA"/>
</dbReference>
<protein>
    <recommendedName>
        <fullName evidence="17">Phospholipase A1</fullName>
        <ecNumber evidence="17">3.1.1.32</ecNumber>
        <ecNumber evidence="17">3.1.1.4</ecNumber>
    </recommendedName>
    <alternativeName>
        <fullName evidence="17">Phosphatidylcholine 1-acylhydrolase</fullName>
    </alternativeName>
</protein>
<feature type="binding site" description="in dimeric form" evidence="16">
    <location>
        <position position="255"/>
    </location>
    <ligand>
        <name>Ca(2+)</name>
        <dbReference type="ChEBI" id="CHEBI:29108"/>
        <label>1</label>
    </ligand>
</feature>
<evidence type="ECO:0000256" key="5">
    <source>
        <dbReference type="ARBA" id="ARBA00022452"/>
    </source>
</evidence>
<evidence type="ECO:0000256" key="13">
    <source>
        <dbReference type="ARBA" id="ARBA00023136"/>
    </source>
</evidence>
<dbReference type="RefSeq" id="WP_242653426.1">
    <property type="nucleotide sequence ID" value="NZ_FOZG01000002.1"/>
</dbReference>
<sequence length="386" mass="40810">MFAPPPAALPAPAAPLHYLVGAVAADGREVEIVALNEGASASAAPPARLIGRLTPAGAPARAIVLERIGPAAGEIAPGGFARLRYRAAETLPTGVTAMLSLPELGIAQAALAAPEPTQMAAEPAAAPPIALAAAQPAAATPPQVARGNDFLGRLSAYRPIYAVYGPGTSTDARLQISFQYQLFGDPATPPAERGLLDGLRFAYTQRMFWDLGRNSSPFRTVDYMPEIFYLVPERAVGRGVLLGGQAGFQHMSNGRSGDASRSFNLAYLQPTATVTSGDWRILAGPRAWAYLGSTSDNPDIERYRGNFGLRADIDHASGFRLSAETRISAQTGRAAIDTELSYPLDALIGGGPNLYLMGQAFTGWGENLLDYNRRQTRLRVGIAIVR</sequence>
<comment type="catalytic activity">
    <reaction evidence="1 17">
        <text>a 1,2-diacyl-sn-glycero-3-phosphocholine + H2O = a 2-acyl-sn-glycero-3-phosphocholine + a fatty acid + H(+)</text>
        <dbReference type="Rhea" id="RHEA:18689"/>
        <dbReference type="ChEBI" id="CHEBI:15377"/>
        <dbReference type="ChEBI" id="CHEBI:15378"/>
        <dbReference type="ChEBI" id="CHEBI:28868"/>
        <dbReference type="ChEBI" id="CHEBI:57643"/>
        <dbReference type="ChEBI" id="CHEBI:57875"/>
        <dbReference type="EC" id="3.1.1.32"/>
    </reaction>
</comment>
<evidence type="ECO:0000256" key="4">
    <source>
        <dbReference type="ARBA" id="ARBA00011702"/>
    </source>
</evidence>
<keyword evidence="8" id="KW-0732">Signal</keyword>
<comment type="subcellular location">
    <subcellularLocation>
        <location evidence="17">Cell outer membrane</location>
        <topology evidence="17">Multi-pass membrane protein</topology>
    </subcellularLocation>
    <text evidence="17">One of the very few enzymes located there.</text>
</comment>
<evidence type="ECO:0000313" key="19">
    <source>
        <dbReference type="Proteomes" id="UP000198824"/>
    </source>
</evidence>
<comment type="subunit">
    <text evidence="4 17">Homodimer; dimerization is reversible, and the dimeric form is the active one.</text>
</comment>
<evidence type="ECO:0000256" key="11">
    <source>
        <dbReference type="ARBA" id="ARBA00022963"/>
    </source>
</evidence>
<feature type="binding site" description="in dimeric form" evidence="16">
    <location>
        <position position="296"/>
    </location>
    <ligand>
        <name>Ca(2+)</name>
        <dbReference type="ChEBI" id="CHEBI:29108"/>
        <label>1</label>
    </ligand>
</feature>
<keyword evidence="12 17" id="KW-0443">Lipid metabolism</keyword>
<dbReference type="Gene3D" id="2.40.230.10">
    <property type="entry name" value="Phospholipase A1"/>
    <property type="match status" value="1"/>
</dbReference>
<evidence type="ECO:0000256" key="1">
    <source>
        <dbReference type="ARBA" id="ARBA00000111"/>
    </source>
</evidence>
<evidence type="ECO:0000256" key="8">
    <source>
        <dbReference type="ARBA" id="ARBA00022729"/>
    </source>
</evidence>
<dbReference type="GO" id="GO:0016042">
    <property type="term" value="P:lipid catabolic process"/>
    <property type="evidence" value="ECO:0007669"/>
    <property type="project" value="UniProtKB-KW"/>
</dbReference>
<feature type="binding site" description="in dimeric form" evidence="16">
    <location>
        <position position="260"/>
    </location>
    <ligand>
        <name>Ca(2+)</name>
        <dbReference type="ChEBI" id="CHEBI:29108"/>
        <label>1</label>
    </ligand>
</feature>
<dbReference type="GO" id="GO:0009279">
    <property type="term" value="C:cell outer membrane"/>
    <property type="evidence" value="ECO:0007669"/>
    <property type="project" value="UniProtKB-SubCell"/>
</dbReference>
<proteinExistence type="inferred from homology"/>
<dbReference type="Proteomes" id="UP000198824">
    <property type="component" value="Unassembled WGS sequence"/>
</dbReference>
<dbReference type="InterPro" id="IPR003187">
    <property type="entry name" value="PLipase_A1"/>
</dbReference>
<keyword evidence="13" id="KW-0472">Membrane</keyword>
<name>A0A1I6KZ11_9SPHN</name>
<keyword evidence="6" id="KW-0812">Transmembrane</keyword>
<dbReference type="PANTHER" id="PTHR40457:SF1">
    <property type="entry name" value="PHOSPHOLIPASE A1"/>
    <property type="match status" value="1"/>
</dbReference>
<comment type="function">
    <text evidence="17">Hydrolysis of phosphatidylcholine with phospholipase A2 (EC 3.1.1.4) and phospholipase A1 (EC 3.1.1.32) activities.</text>
</comment>
<keyword evidence="5" id="KW-1134">Transmembrane beta strand</keyword>
<feature type="binding site" description="in dimeric form" evidence="16">
    <location>
        <position position="215"/>
    </location>
    <ligand>
        <name>Ca(2+)</name>
        <dbReference type="ChEBI" id="CHEBI:29108"/>
        <label>1</label>
    </ligand>
</feature>
<feature type="active site" description="Nucleophile" evidence="15">
    <location>
        <position position="252"/>
    </location>
</feature>
<feature type="active site" description="Proton acceptor" evidence="15">
    <location>
        <position position="250"/>
    </location>
</feature>
<gene>
    <name evidence="18" type="ORF">SAMN05192580_1936</name>
</gene>
<keyword evidence="14 17" id="KW-0998">Cell outer membrane</keyword>
<evidence type="ECO:0000256" key="2">
    <source>
        <dbReference type="ARBA" id="ARBA00001604"/>
    </source>
</evidence>
<comment type="cofactor">
    <cofactor evidence="17">
        <name>Ca(2+)</name>
        <dbReference type="ChEBI" id="CHEBI:29108"/>
    </cofactor>
    <text evidence="17">Binds 1 Ca(2+) ion per monomer. In the dimeric form the Ca(2+) is bound by different amino acids with binding of each Ca(2+) shared with ligands coming from each monomer. The Ca(2+) ion may have a role in catalysis.</text>
</comment>
<evidence type="ECO:0000256" key="3">
    <source>
        <dbReference type="ARBA" id="ARBA00010525"/>
    </source>
</evidence>
<keyword evidence="7 16" id="KW-0479">Metal-binding</keyword>
<evidence type="ECO:0000256" key="14">
    <source>
        <dbReference type="ARBA" id="ARBA00023237"/>
    </source>
</evidence>
<keyword evidence="10 16" id="KW-0106">Calcium</keyword>
<comment type="catalytic activity">
    <reaction evidence="2 17">
        <text>a 1,2-diacyl-sn-glycero-3-phosphocholine + H2O = a 1-acyl-sn-glycero-3-phosphocholine + a fatty acid + H(+)</text>
        <dbReference type="Rhea" id="RHEA:15801"/>
        <dbReference type="ChEBI" id="CHEBI:15377"/>
        <dbReference type="ChEBI" id="CHEBI:15378"/>
        <dbReference type="ChEBI" id="CHEBI:28868"/>
        <dbReference type="ChEBI" id="CHEBI:57643"/>
        <dbReference type="ChEBI" id="CHEBI:58168"/>
        <dbReference type="EC" id="3.1.1.4"/>
    </reaction>
</comment>
<dbReference type="STRING" id="1166337.SAMN05192580_1936"/>
<dbReference type="GO" id="GO:0046872">
    <property type="term" value="F:metal ion binding"/>
    <property type="evidence" value="ECO:0007669"/>
    <property type="project" value="UniProtKB-KW"/>
</dbReference>
<comment type="similarity">
    <text evidence="3 17">Belongs to the phospholipase A1 family.</text>
</comment>
<dbReference type="PRINTS" id="PR01486">
    <property type="entry name" value="PHPHLIPASEA1"/>
</dbReference>
<evidence type="ECO:0000256" key="16">
    <source>
        <dbReference type="PIRSR" id="PIRSR603187-2"/>
    </source>
</evidence>
<dbReference type="EC" id="3.1.1.32" evidence="17"/>
<dbReference type="GO" id="GO:0008970">
    <property type="term" value="F:phospholipase A1 activity"/>
    <property type="evidence" value="ECO:0007669"/>
    <property type="project" value="UniProtKB-EC"/>
</dbReference>
<accession>A0A1I6KZ11</accession>
<keyword evidence="19" id="KW-1185">Reference proteome</keyword>
<evidence type="ECO:0000256" key="7">
    <source>
        <dbReference type="ARBA" id="ARBA00022723"/>
    </source>
</evidence>